<dbReference type="RefSeq" id="WP_245764474.1">
    <property type="nucleotide sequence ID" value="NZ_FOQD01000001.1"/>
</dbReference>
<evidence type="ECO:0000313" key="7">
    <source>
        <dbReference type="Proteomes" id="UP000199518"/>
    </source>
</evidence>
<dbReference type="GO" id="GO:0005886">
    <property type="term" value="C:plasma membrane"/>
    <property type="evidence" value="ECO:0007669"/>
    <property type="project" value="TreeGrafter"/>
</dbReference>
<dbReference type="GO" id="GO:0015086">
    <property type="term" value="F:cadmium ion transmembrane transporter activity"/>
    <property type="evidence" value="ECO:0007669"/>
    <property type="project" value="TreeGrafter"/>
</dbReference>
<dbReference type="Pfam" id="PF01566">
    <property type="entry name" value="Nramp"/>
    <property type="match status" value="1"/>
</dbReference>
<feature type="transmembrane region" description="Helical" evidence="5">
    <location>
        <begin position="415"/>
        <end position="438"/>
    </location>
</feature>
<keyword evidence="2 5" id="KW-0812">Transmembrane</keyword>
<feature type="transmembrane region" description="Helical" evidence="5">
    <location>
        <begin position="32"/>
        <end position="50"/>
    </location>
</feature>
<feature type="transmembrane region" description="Helical" evidence="5">
    <location>
        <begin position="236"/>
        <end position="257"/>
    </location>
</feature>
<dbReference type="GO" id="GO:0034755">
    <property type="term" value="P:iron ion transmembrane transport"/>
    <property type="evidence" value="ECO:0007669"/>
    <property type="project" value="TreeGrafter"/>
</dbReference>
<keyword evidence="7" id="KW-1185">Reference proteome</keyword>
<keyword evidence="3 5" id="KW-1133">Transmembrane helix</keyword>
<evidence type="ECO:0000313" key="6">
    <source>
        <dbReference type="EMBL" id="SFH52305.1"/>
    </source>
</evidence>
<name>A0A1I3AQI0_9PLAN</name>
<evidence type="ECO:0000256" key="5">
    <source>
        <dbReference type="SAM" id="Phobius"/>
    </source>
</evidence>
<feature type="transmembrane region" description="Helical" evidence="5">
    <location>
        <begin position="190"/>
        <end position="215"/>
    </location>
</feature>
<dbReference type="Proteomes" id="UP000199518">
    <property type="component" value="Unassembled WGS sequence"/>
</dbReference>
<feature type="transmembrane region" description="Helical" evidence="5">
    <location>
        <begin position="62"/>
        <end position="85"/>
    </location>
</feature>
<feature type="transmembrane region" description="Helical" evidence="5">
    <location>
        <begin position="166"/>
        <end position="184"/>
    </location>
</feature>
<dbReference type="PANTHER" id="PTHR11706">
    <property type="entry name" value="SOLUTE CARRIER PROTEIN FAMILY 11 MEMBER"/>
    <property type="match status" value="1"/>
</dbReference>
<keyword evidence="4 5" id="KW-0472">Membrane</keyword>
<evidence type="ECO:0000256" key="1">
    <source>
        <dbReference type="ARBA" id="ARBA00004141"/>
    </source>
</evidence>
<dbReference type="PANTHER" id="PTHR11706:SF3">
    <property type="entry name" value="METAL ION TRANSPORT PROTEIN"/>
    <property type="match status" value="1"/>
</dbReference>
<accession>A0A1I3AQI0</accession>
<evidence type="ECO:0000256" key="3">
    <source>
        <dbReference type="ARBA" id="ARBA00022989"/>
    </source>
</evidence>
<dbReference type="InterPro" id="IPR001046">
    <property type="entry name" value="NRAMP_fam"/>
</dbReference>
<evidence type="ECO:0000256" key="2">
    <source>
        <dbReference type="ARBA" id="ARBA00022692"/>
    </source>
</evidence>
<evidence type="ECO:0000256" key="4">
    <source>
        <dbReference type="ARBA" id="ARBA00023136"/>
    </source>
</evidence>
<feature type="transmembrane region" description="Helical" evidence="5">
    <location>
        <begin position="334"/>
        <end position="352"/>
    </location>
</feature>
<protein>
    <submittedName>
        <fullName evidence="6">Mn2+ and Fe2+ transporters of the NRAMP family</fullName>
    </submittedName>
</protein>
<dbReference type="GO" id="GO:0005384">
    <property type="term" value="F:manganese ion transmembrane transporter activity"/>
    <property type="evidence" value="ECO:0007669"/>
    <property type="project" value="TreeGrafter"/>
</dbReference>
<feature type="transmembrane region" description="Helical" evidence="5">
    <location>
        <begin position="292"/>
        <end position="314"/>
    </location>
</feature>
<reference evidence="7" key="1">
    <citation type="submission" date="2016-10" db="EMBL/GenBank/DDBJ databases">
        <authorList>
            <person name="Varghese N."/>
            <person name="Submissions S."/>
        </authorList>
    </citation>
    <scope>NUCLEOTIDE SEQUENCE [LARGE SCALE GENOMIC DNA]</scope>
    <source>
        <strain evidence="7">DSM 26348</strain>
    </source>
</reference>
<dbReference type="EMBL" id="FOQD01000001">
    <property type="protein sequence ID" value="SFH52305.1"/>
    <property type="molecule type" value="Genomic_DNA"/>
</dbReference>
<dbReference type="AlphaFoldDB" id="A0A1I3AQI0"/>
<gene>
    <name evidence="6" type="ORF">SAMN05421753_1015</name>
</gene>
<dbReference type="NCBIfam" id="NF037982">
    <property type="entry name" value="Nramp_1"/>
    <property type="match status" value="1"/>
</dbReference>
<sequence length="486" mass="53160">MVEEIAAYDPYALPPEDVQEPPTSLWAALRKIGPGIILAGTIVGSGELILTTGLGAKHGYVFLWLILFSCVIKVFVQIELGRYAISSGRPTLGALNELPGKGRGVHWLVWWWFLMMICTVMQLGGMTGGVGQVLHLAFPGLTERSAAAVAGMGPLAERAITARPEFLWALATCLTTMALIYHGGYRRIEWLTTVIVVSVTLITVTAVIALTGTEFPIRATDLLSGLQFKVPSSGQMAAFAVFGITGVGATELFYYPYWCLEKGYARYVGRNDGSEAWERRAKGWIRVMQLDAWVSMIVFTVSTVSFYLLGAAVLNPQGLDPKGTALIDTLSKMYIGPFGAWTRVLFLIGAGAVLFKTLYLACAANSRLAADFLILAGFTPSANAEERLKLIRRLCLFFPALAFTFYLFLHDPQLLVKIGGIAQAATLPMIALATLYFRYKKVDKRLTPNWITDILLWIAVISILFVASYMVPSQAAEAIKMLNGLF</sequence>
<feature type="transmembrane region" description="Helical" evidence="5">
    <location>
        <begin position="105"/>
        <end position="124"/>
    </location>
</feature>
<comment type="subcellular location">
    <subcellularLocation>
        <location evidence="1">Membrane</location>
        <topology evidence="1">Multi-pass membrane protein</topology>
    </subcellularLocation>
</comment>
<organism evidence="6 7">
    <name type="scientific">Planctomicrobium piriforme</name>
    <dbReference type="NCBI Taxonomy" id="1576369"/>
    <lineage>
        <taxon>Bacteria</taxon>
        <taxon>Pseudomonadati</taxon>
        <taxon>Planctomycetota</taxon>
        <taxon>Planctomycetia</taxon>
        <taxon>Planctomycetales</taxon>
        <taxon>Planctomycetaceae</taxon>
        <taxon>Planctomicrobium</taxon>
    </lineage>
</organism>
<dbReference type="STRING" id="1576369.SAMN05421753_1015"/>
<proteinExistence type="predicted"/>
<feature type="transmembrane region" description="Helical" evidence="5">
    <location>
        <begin position="450"/>
        <end position="471"/>
    </location>
</feature>
<feature type="transmembrane region" description="Helical" evidence="5">
    <location>
        <begin position="390"/>
        <end position="409"/>
    </location>
</feature>